<comment type="caution">
    <text evidence="7">The sequence shown here is derived from an EMBL/GenBank/DDBJ whole genome shotgun (WGS) entry which is preliminary data.</text>
</comment>
<dbReference type="Gene3D" id="3.40.50.1000">
    <property type="entry name" value="HAD superfamily/HAD-like"/>
    <property type="match status" value="1"/>
</dbReference>
<dbReference type="InterPro" id="IPR036412">
    <property type="entry name" value="HAD-like_sf"/>
</dbReference>
<comment type="subcellular location">
    <subcellularLocation>
        <location evidence="1">Membrane</location>
        <topology evidence="1">Multi-pass membrane protein</topology>
    </subcellularLocation>
</comment>
<dbReference type="PANTHER" id="PTHR11048:SF5">
    <property type="entry name" value="DECAPRENYL-PHOSPHATE PHOSPHORIBOSYLTRANSFERASE"/>
    <property type="match status" value="1"/>
</dbReference>
<feature type="transmembrane region" description="Helical" evidence="6">
    <location>
        <begin position="461"/>
        <end position="482"/>
    </location>
</feature>
<feature type="transmembrane region" description="Helical" evidence="6">
    <location>
        <begin position="228"/>
        <end position="252"/>
    </location>
</feature>
<feature type="transmembrane region" description="Helical" evidence="6">
    <location>
        <begin position="348"/>
        <end position="366"/>
    </location>
</feature>
<keyword evidence="2" id="KW-1003">Cell membrane</keyword>
<feature type="transmembrane region" description="Helical" evidence="6">
    <location>
        <begin position="273"/>
        <end position="293"/>
    </location>
</feature>
<dbReference type="EMBL" id="PZZL01000006">
    <property type="protein sequence ID" value="PTM53358.1"/>
    <property type="molecule type" value="Genomic_DNA"/>
</dbReference>
<keyword evidence="7" id="KW-0808">Transferase</keyword>
<keyword evidence="4 6" id="KW-1133">Transmembrane helix</keyword>
<dbReference type="PANTHER" id="PTHR11048">
    <property type="entry name" value="PRENYLTRANSFERASES"/>
    <property type="match status" value="1"/>
</dbReference>
<protein>
    <submittedName>
        <fullName evidence="7">4-hydroxybenzoate polyprenyltransferase</fullName>
    </submittedName>
</protein>
<keyword evidence="5 6" id="KW-0472">Membrane</keyword>
<accession>A0A2T4Z0T1</accession>
<dbReference type="RefSeq" id="WP_170118249.1">
    <property type="nucleotide sequence ID" value="NZ_PZZL01000006.1"/>
</dbReference>
<dbReference type="GO" id="GO:0016765">
    <property type="term" value="F:transferase activity, transferring alkyl or aryl (other than methyl) groups"/>
    <property type="evidence" value="ECO:0007669"/>
    <property type="project" value="InterPro"/>
</dbReference>
<reference evidence="7 8" key="1">
    <citation type="submission" date="2018-04" db="EMBL/GenBank/DDBJ databases">
        <title>Genomic Encyclopedia of Archaeal and Bacterial Type Strains, Phase II (KMG-II): from individual species to whole genera.</title>
        <authorList>
            <person name="Goeker M."/>
        </authorList>
    </citation>
    <scope>NUCLEOTIDE SEQUENCE [LARGE SCALE GENOMIC DNA]</scope>
    <source>
        <strain evidence="7 8">DSM 25521</strain>
    </source>
</reference>
<name>A0A2T4Z0T1_9HYPH</name>
<feature type="transmembrane region" description="Helical" evidence="6">
    <location>
        <begin position="428"/>
        <end position="449"/>
    </location>
</feature>
<sequence length="483" mass="52022">MDATAGHSATQQPRLPLVVDLDGTLLLTDTLDEQIAEALFRRPLHLARALPELGRDRAALKRALASEVDLSTAALPFREDLLVWLRDQAAAGRQVHLWSAATQSVVDAIARRLGFFASATGSGDENLKGPAKAAHLARTFPEGFVYVGDSAADLAVWKVASGVVLAGASRAVAEEARALGKPVEAEFADVPLSPREWAKAVRVHHWSKNVLIFVPLVLAHAFTDPAAVAATIIGLLCLLMVTSSTYLINDVSDLQADRRHWSKRRRAIASGRLPIRLALGGAAGAITLALVVATLLAPGFALTLIAYLVLPLAYSFGLKRIPLLDTLVIGILFTTRLVMGMALLPNPYSAWLLTFSVFFFTSLAIAKRHTEIVRAAGASEHALASRGYRPEDAPLTLGFGTAASVASLLIMVLFLVEELFHRGTYTQPRLLLAVPLLLAIWVGRIWLLAHRGEMRDDPVSFALRDRVSIGLGFAVAFVFVLAL</sequence>
<evidence type="ECO:0000256" key="2">
    <source>
        <dbReference type="ARBA" id="ARBA00022475"/>
    </source>
</evidence>
<dbReference type="CDD" id="cd13963">
    <property type="entry name" value="PT_UbiA_2"/>
    <property type="match status" value="1"/>
</dbReference>
<dbReference type="Gene3D" id="1.10.357.140">
    <property type="entry name" value="UbiA prenyltransferase"/>
    <property type="match status" value="1"/>
</dbReference>
<dbReference type="AlphaFoldDB" id="A0A2T4Z0T1"/>
<dbReference type="Proteomes" id="UP000241808">
    <property type="component" value="Unassembled WGS sequence"/>
</dbReference>
<keyword evidence="8" id="KW-1185">Reference proteome</keyword>
<evidence type="ECO:0000313" key="7">
    <source>
        <dbReference type="EMBL" id="PTM53358.1"/>
    </source>
</evidence>
<dbReference type="InterPro" id="IPR039653">
    <property type="entry name" value="Prenyltransferase"/>
</dbReference>
<evidence type="ECO:0000256" key="4">
    <source>
        <dbReference type="ARBA" id="ARBA00022989"/>
    </source>
</evidence>
<organism evidence="7 8">
    <name type="scientific">Phreatobacter oligotrophus</name>
    <dbReference type="NCBI Taxonomy" id="1122261"/>
    <lineage>
        <taxon>Bacteria</taxon>
        <taxon>Pseudomonadati</taxon>
        <taxon>Pseudomonadota</taxon>
        <taxon>Alphaproteobacteria</taxon>
        <taxon>Hyphomicrobiales</taxon>
        <taxon>Phreatobacteraceae</taxon>
        <taxon>Phreatobacter</taxon>
    </lineage>
</organism>
<feature type="transmembrane region" description="Helical" evidence="6">
    <location>
        <begin position="395"/>
        <end position="416"/>
    </location>
</feature>
<dbReference type="GO" id="GO:0005886">
    <property type="term" value="C:plasma membrane"/>
    <property type="evidence" value="ECO:0007669"/>
    <property type="project" value="TreeGrafter"/>
</dbReference>
<dbReference type="InterPro" id="IPR023214">
    <property type="entry name" value="HAD_sf"/>
</dbReference>
<dbReference type="NCBIfam" id="NF006088">
    <property type="entry name" value="PRK08238.1"/>
    <property type="match status" value="1"/>
</dbReference>
<dbReference type="SUPFAM" id="SSF56784">
    <property type="entry name" value="HAD-like"/>
    <property type="match status" value="1"/>
</dbReference>
<evidence type="ECO:0000256" key="3">
    <source>
        <dbReference type="ARBA" id="ARBA00022692"/>
    </source>
</evidence>
<evidence type="ECO:0000256" key="1">
    <source>
        <dbReference type="ARBA" id="ARBA00004141"/>
    </source>
</evidence>
<gene>
    <name evidence="7" type="ORF">C8P69_10611</name>
</gene>
<dbReference type="InterPro" id="IPR044878">
    <property type="entry name" value="UbiA_sf"/>
</dbReference>
<dbReference type="InterPro" id="IPR000537">
    <property type="entry name" value="UbiA_prenyltransferase"/>
</dbReference>
<feature type="transmembrane region" description="Helical" evidence="6">
    <location>
        <begin position="323"/>
        <end position="342"/>
    </location>
</feature>
<evidence type="ECO:0000256" key="5">
    <source>
        <dbReference type="ARBA" id="ARBA00023136"/>
    </source>
</evidence>
<proteinExistence type="predicted"/>
<dbReference type="Pfam" id="PF01040">
    <property type="entry name" value="UbiA"/>
    <property type="match status" value="1"/>
</dbReference>
<dbReference type="GO" id="GO:0009247">
    <property type="term" value="P:glycolipid biosynthetic process"/>
    <property type="evidence" value="ECO:0007669"/>
    <property type="project" value="TreeGrafter"/>
</dbReference>
<keyword evidence="3 6" id="KW-0812">Transmembrane</keyword>
<evidence type="ECO:0000256" key="6">
    <source>
        <dbReference type="SAM" id="Phobius"/>
    </source>
</evidence>
<feature type="transmembrane region" description="Helical" evidence="6">
    <location>
        <begin position="299"/>
        <end position="316"/>
    </location>
</feature>
<evidence type="ECO:0000313" key="8">
    <source>
        <dbReference type="Proteomes" id="UP000241808"/>
    </source>
</evidence>